<evidence type="ECO:0000313" key="2">
    <source>
        <dbReference type="Proteomes" id="UP000648722"/>
    </source>
</evidence>
<dbReference type="RefSeq" id="WP_188452660.1">
    <property type="nucleotide sequence ID" value="NZ_BMFS01000010.1"/>
</dbReference>
<name>A0ABQ1XWD1_9PROT</name>
<evidence type="ECO:0008006" key="3">
    <source>
        <dbReference type="Google" id="ProtNLM"/>
    </source>
</evidence>
<gene>
    <name evidence="1" type="ORF">GCM10007420_22250</name>
</gene>
<accession>A0ABQ1XWD1</accession>
<organism evidence="1 2">
    <name type="scientific">Glycocaulis albus</name>
    <dbReference type="NCBI Taxonomy" id="1382801"/>
    <lineage>
        <taxon>Bacteria</taxon>
        <taxon>Pseudomonadati</taxon>
        <taxon>Pseudomonadota</taxon>
        <taxon>Alphaproteobacteria</taxon>
        <taxon>Maricaulales</taxon>
        <taxon>Maricaulaceae</taxon>
        <taxon>Glycocaulis</taxon>
    </lineage>
</organism>
<protein>
    <recommendedName>
        <fullName evidence="3">Ribbon-helix-helix protein CopG domain-containing protein</fullName>
    </recommendedName>
</protein>
<keyword evidence="2" id="KW-1185">Reference proteome</keyword>
<sequence length="72" mass="8234">MADTDDRTLIQQRWRKKRIAEGHADVRVLLTPDELDVVDHISQYTDRKSRAAALRVLIANADKIIPLKERGA</sequence>
<evidence type="ECO:0000313" key="1">
    <source>
        <dbReference type="EMBL" id="GGH05312.1"/>
    </source>
</evidence>
<reference evidence="2" key="1">
    <citation type="journal article" date="2019" name="Int. J. Syst. Evol. Microbiol.">
        <title>The Global Catalogue of Microorganisms (GCM) 10K type strain sequencing project: providing services to taxonomists for standard genome sequencing and annotation.</title>
        <authorList>
            <consortium name="The Broad Institute Genomics Platform"/>
            <consortium name="The Broad Institute Genome Sequencing Center for Infectious Disease"/>
            <person name="Wu L."/>
            <person name="Ma J."/>
        </authorList>
    </citation>
    <scope>NUCLEOTIDE SEQUENCE [LARGE SCALE GENOMIC DNA]</scope>
    <source>
        <strain evidence="2">CGMCC 1.12766</strain>
    </source>
</reference>
<dbReference type="Proteomes" id="UP000648722">
    <property type="component" value="Unassembled WGS sequence"/>
</dbReference>
<dbReference type="EMBL" id="BMFS01000010">
    <property type="protein sequence ID" value="GGH05312.1"/>
    <property type="molecule type" value="Genomic_DNA"/>
</dbReference>
<comment type="caution">
    <text evidence="1">The sequence shown here is derived from an EMBL/GenBank/DDBJ whole genome shotgun (WGS) entry which is preliminary data.</text>
</comment>
<proteinExistence type="predicted"/>